<dbReference type="Gene3D" id="6.20.150.10">
    <property type="match status" value="1"/>
</dbReference>
<accession>A0A840REX7</accession>
<evidence type="ECO:0000313" key="3">
    <source>
        <dbReference type="Proteomes" id="UP000543030"/>
    </source>
</evidence>
<dbReference type="Pfam" id="PF04717">
    <property type="entry name" value="Phage_base_V"/>
    <property type="match status" value="1"/>
</dbReference>
<feature type="domain" description="Gp5/Type VI secretion system Vgr protein OB-fold" evidence="1">
    <location>
        <begin position="17"/>
        <end position="85"/>
    </location>
</feature>
<evidence type="ECO:0000259" key="1">
    <source>
        <dbReference type="Pfam" id="PF04717"/>
    </source>
</evidence>
<comment type="caution">
    <text evidence="2">The sequence shown here is derived from an EMBL/GenBank/DDBJ whole genome shotgun (WGS) entry which is preliminary data.</text>
</comment>
<name>A0A840REX7_9NEIS</name>
<keyword evidence="3" id="KW-1185">Reference proteome</keyword>
<dbReference type="InterPro" id="IPR037026">
    <property type="entry name" value="Vgr_OB-fold_dom_sf"/>
</dbReference>
<evidence type="ECO:0000313" key="2">
    <source>
        <dbReference type="EMBL" id="MBB5192079.1"/>
    </source>
</evidence>
<protein>
    <submittedName>
        <fullName evidence="2">Phage baseplate assembly protein V</fullName>
    </submittedName>
</protein>
<dbReference type="NCBIfam" id="TIGR01644">
    <property type="entry name" value="phage_P2_V"/>
    <property type="match status" value="1"/>
</dbReference>
<dbReference type="Proteomes" id="UP000543030">
    <property type="component" value="Unassembled WGS sequence"/>
</dbReference>
<proteinExistence type="predicted"/>
<dbReference type="RefSeq" id="WP_184101689.1">
    <property type="nucleotide sequence ID" value="NZ_JACHHN010000005.1"/>
</dbReference>
<organism evidence="2 3">
    <name type="scientific">Silvimonas terrae</name>
    <dbReference type="NCBI Taxonomy" id="300266"/>
    <lineage>
        <taxon>Bacteria</taxon>
        <taxon>Pseudomonadati</taxon>
        <taxon>Pseudomonadota</taxon>
        <taxon>Betaproteobacteria</taxon>
        <taxon>Neisseriales</taxon>
        <taxon>Chitinibacteraceae</taxon>
        <taxon>Silvimonas</taxon>
    </lineage>
</organism>
<dbReference type="InterPro" id="IPR006531">
    <property type="entry name" value="Gp5/Vgr_OB"/>
</dbReference>
<dbReference type="AlphaFoldDB" id="A0A840REX7"/>
<dbReference type="InterPro" id="IPR013046">
    <property type="entry name" value="GpV/Gp45"/>
</dbReference>
<gene>
    <name evidence="2" type="ORF">HNQ50_002816</name>
</gene>
<sequence>MPNSPETNRRLESLFRTGLIADVDLKAKPPVCRVQTGGLVTDWLQWFTLRAGKTRKWSPPTVGEQCAVLSASGETGAGLVLLGLFSDDIPAPSNDANVELTVYPDGAVISYDYAASALSATGIKTGLVQASDKVIMPNFWRFTIRTLAMMSRQRKSLSSSQKIQNDPFNPLLFLSGKT</sequence>
<reference evidence="2 3" key="1">
    <citation type="submission" date="2020-08" db="EMBL/GenBank/DDBJ databases">
        <title>Genomic Encyclopedia of Type Strains, Phase IV (KMG-IV): sequencing the most valuable type-strain genomes for metagenomic binning, comparative biology and taxonomic classification.</title>
        <authorList>
            <person name="Goeker M."/>
        </authorList>
    </citation>
    <scope>NUCLEOTIDE SEQUENCE [LARGE SCALE GENOMIC DNA]</scope>
    <source>
        <strain evidence="2 3">DSM 18233</strain>
    </source>
</reference>
<dbReference type="EMBL" id="JACHHN010000005">
    <property type="protein sequence ID" value="MBB5192079.1"/>
    <property type="molecule type" value="Genomic_DNA"/>
</dbReference>
<dbReference type="Gene3D" id="2.40.50.230">
    <property type="entry name" value="Gp5 N-terminal domain"/>
    <property type="match status" value="1"/>
</dbReference>